<evidence type="ECO:0000256" key="4">
    <source>
        <dbReference type="ARBA" id="ARBA00004763"/>
    </source>
</evidence>
<evidence type="ECO:0000256" key="15">
    <source>
        <dbReference type="ARBA" id="ARBA00023268"/>
    </source>
</evidence>
<dbReference type="GO" id="GO:0003848">
    <property type="term" value="F:2-amino-4-hydroxy-6-hydroxymethyldihydropteridine diphosphokinase activity"/>
    <property type="evidence" value="ECO:0007669"/>
    <property type="project" value="UniProtKB-EC"/>
</dbReference>
<comment type="pathway">
    <text evidence="4">Cofactor biosynthesis; tetrahydrofolate biosynthesis; 7,8-dihydrofolate from 2-amino-4-hydroxy-6-hydroxymethyl-7,8-dihydropteridine diphosphate and 4-aminobenzoate: step 1/2.</text>
</comment>
<dbReference type="GO" id="GO:0005524">
    <property type="term" value="F:ATP binding"/>
    <property type="evidence" value="ECO:0007669"/>
    <property type="project" value="UniProtKB-KW"/>
</dbReference>
<keyword evidence="13" id="KW-0460">Magnesium</keyword>
<dbReference type="InterPro" id="IPR006390">
    <property type="entry name" value="DHP_synth_dom"/>
</dbReference>
<dbReference type="Pfam" id="PF01288">
    <property type="entry name" value="HPPK"/>
    <property type="match status" value="1"/>
</dbReference>
<evidence type="ECO:0000256" key="13">
    <source>
        <dbReference type="ARBA" id="ARBA00022842"/>
    </source>
</evidence>
<dbReference type="NCBIfam" id="TIGR01498">
    <property type="entry name" value="folK"/>
    <property type="match status" value="1"/>
</dbReference>
<name>A0A9W6T0R7_CANBO</name>
<dbReference type="PROSITE" id="PS00792">
    <property type="entry name" value="DHPS_1"/>
    <property type="match status" value="1"/>
</dbReference>
<gene>
    <name evidence="17" type="ORF">Cboi02_000284300</name>
</gene>
<dbReference type="PANTHER" id="PTHR20941:SF1">
    <property type="entry name" value="FOLIC ACID SYNTHESIS PROTEIN FOL1"/>
    <property type="match status" value="1"/>
</dbReference>
<keyword evidence="18" id="KW-1185">Reference proteome</keyword>
<dbReference type="PROSITE" id="PS00794">
    <property type="entry name" value="HPPK"/>
    <property type="match status" value="1"/>
</dbReference>
<dbReference type="GO" id="GO:0005740">
    <property type="term" value="C:mitochondrial envelope"/>
    <property type="evidence" value="ECO:0007669"/>
    <property type="project" value="TreeGrafter"/>
</dbReference>
<keyword evidence="15" id="KW-0511">Multifunctional enzyme</keyword>
<evidence type="ECO:0000256" key="6">
    <source>
        <dbReference type="ARBA" id="ARBA00009640"/>
    </source>
</evidence>
<reference evidence="17" key="1">
    <citation type="submission" date="2023-04" db="EMBL/GenBank/DDBJ databases">
        <title>Candida boidinii NBRC 10035.</title>
        <authorList>
            <person name="Ichikawa N."/>
            <person name="Sato H."/>
            <person name="Tonouchi N."/>
        </authorList>
    </citation>
    <scope>NUCLEOTIDE SEQUENCE</scope>
    <source>
        <strain evidence="17">NBRC 10035</strain>
    </source>
</reference>
<dbReference type="SMART" id="SM00905">
    <property type="entry name" value="FolB"/>
    <property type="match status" value="1"/>
</dbReference>
<dbReference type="AlphaFoldDB" id="A0A9W6T0R7"/>
<dbReference type="InterPro" id="IPR000489">
    <property type="entry name" value="Pterin-binding_dom"/>
</dbReference>
<dbReference type="InterPro" id="IPR011005">
    <property type="entry name" value="Dihydropteroate_synth-like_sf"/>
</dbReference>
<dbReference type="Gene3D" id="3.30.1130.10">
    <property type="match status" value="2"/>
</dbReference>
<comment type="catalytic activity">
    <reaction evidence="1">
        <text>(7,8-dihydropterin-6-yl)methyl diphosphate + 4-aminobenzoate = 7,8-dihydropteroate + diphosphate</text>
        <dbReference type="Rhea" id="RHEA:19949"/>
        <dbReference type="ChEBI" id="CHEBI:17836"/>
        <dbReference type="ChEBI" id="CHEBI:17839"/>
        <dbReference type="ChEBI" id="CHEBI:33019"/>
        <dbReference type="ChEBI" id="CHEBI:72950"/>
        <dbReference type="EC" id="2.5.1.15"/>
    </reaction>
</comment>
<dbReference type="Gene3D" id="3.20.20.20">
    <property type="entry name" value="Dihydropteroate synthase-like"/>
    <property type="match status" value="1"/>
</dbReference>
<evidence type="ECO:0000256" key="10">
    <source>
        <dbReference type="ARBA" id="ARBA00022741"/>
    </source>
</evidence>
<comment type="pathway">
    <text evidence="5">Cofactor biosynthesis; tetrahydrofolate biosynthesis; 2-amino-4-hydroxy-6-hydroxymethyl-7,8-dihydropteridine diphosphate from 7,8-dihydroneopterin triphosphate: step 4/4.</text>
</comment>
<evidence type="ECO:0000256" key="8">
    <source>
        <dbReference type="ARBA" id="ARBA00022679"/>
    </source>
</evidence>
<comment type="similarity">
    <text evidence="7">In the C-terminal section; belongs to the DHPS family.</text>
</comment>
<dbReference type="Pfam" id="PF02152">
    <property type="entry name" value="FolB"/>
    <property type="match status" value="1"/>
</dbReference>
<evidence type="ECO:0000256" key="14">
    <source>
        <dbReference type="ARBA" id="ARBA00022909"/>
    </source>
</evidence>
<dbReference type="GO" id="GO:0016301">
    <property type="term" value="F:kinase activity"/>
    <property type="evidence" value="ECO:0007669"/>
    <property type="project" value="UniProtKB-KW"/>
</dbReference>
<evidence type="ECO:0000259" key="16">
    <source>
        <dbReference type="PROSITE" id="PS50972"/>
    </source>
</evidence>
<dbReference type="GO" id="GO:0046872">
    <property type="term" value="F:metal ion binding"/>
    <property type="evidence" value="ECO:0007669"/>
    <property type="project" value="UniProtKB-KW"/>
</dbReference>
<dbReference type="SUPFAM" id="SSF55620">
    <property type="entry name" value="Tetrahydrobiopterin biosynthesis enzymes-like"/>
    <property type="match status" value="2"/>
</dbReference>
<keyword evidence="8" id="KW-0808">Transferase</keyword>
<comment type="cofactor">
    <cofactor evidence="3">
        <name>Mg(2+)</name>
        <dbReference type="ChEBI" id="CHEBI:18420"/>
    </cofactor>
</comment>
<feature type="domain" description="Pterin-binding" evidence="16">
    <location>
        <begin position="533"/>
        <end position="834"/>
    </location>
</feature>
<evidence type="ECO:0000256" key="5">
    <source>
        <dbReference type="ARBA" id="ARBA00005051"/>
    </source>
</evidence>
<evidence type="ECO:0000256" key="11">
    <source>
        <dbReference type="ARBA" id="ARBA00022777"/>
    </source>
</evidence>
<dbReference type="CDD" id="cd00739">
    <property type="entry name" value="DHPS"/>
    <property type="match status" value="1"/>
</dbReference>
<dbReference type="CDD" id="cd00483">
    <property type="entry name" value="HPPK"/>
    <property type="match status" value="1"/>
</dbReference>
<evidence type="ECO:0000313" key="18">
    <source>
        <dbReference type="Proteomes" id="UP001165120"/>
    </source>
</evidence>
<evidence type="ECO:0000256" key="7">
    <source>
        <dbReference type="ARBA" id="ARBA00009951"/>
    </source>
</evidence>
<dbReference type="GO" id="GO:0046656">
    <property type="term" value="P:folic acid biosynthetic process"/>
    <property type="evidence" value="ECO:0007669"/>
    <property type="project" value="UniProtKB-KW"/>
</dbReference>
<dbReference type="Pfam" id="PF00809">
    <property type="entry name" value="Pterin_bind"/>
    <property type="match status" value="1"/>
</dbReference>
<keyword evidence="12" id="KW-0067">ATP-binding</keyword>
<proteinExistence type="inferred from homology"/>
<dbReference type="Proteomes" id="UP001165120">
    <property type="component" value="Unassembled WGS sequence"/>
</dbReference>
<keyword evidence="10" id="KW-0547">Nucleotide-binding</keyword>
<keyword evidence="9" id="KW-0479">Metal-binding</keyword>
<keyword evidence="14" id="KW-0289">Folate biosynthesis</keyword>
<evidence type="ECO:0000313" key="17">
    <source>
        <dbReference type="EMBL" id="GME70454.1"/>
    </source>
</evidence>
<evidence type="ECO:0000256" key="1">
    <source>
        <dbReference type="ARBA" id="ARBA00000012"/>
    </source>
</evidence>
<dbReference type="GO" id="GO:0046654">
    <property type="term" value="P:tetrahydrofolate biosynthetic process"/>
    <property type="evidence" value="ECO:0007669"/>
    <property type="project" value="TreeGrafter"/>
</dbReference>
<organism evidence="17 18">
    <name type="scientific">Candida boidinii</name>
    <name type="common">Yeast</name>
    <dbReference type="NCBI Taxonomy" id="5477"/>
    <lineage>
        <taxon>Eukaryota</taxon>
        <taxon>Fungi</taxon>
        <taxon>Dikarya</taxon>
        <taxon>Ascomycota</taxon>
        <taxon>Saccharomycotina</taxon>
        <taxon>Pichiomycetes</taxon>
        <taxon>Pichiales</taxon>
        <taxon>Pichiaceae</taxon>
        <taxon>Ogataea</taxon>
        <taxon>Ogataea/Candida clade</taxon>
    </lineage>
</organism>
<dbReference type="InterPro" id="IPR045031">
    <property type="entry name" value="DHP_synth-like"/>
</dbReference>
<dbReference type="PROSITE" id="PS50972">
    <property type="entry name" value="PTERIN_BINDING"/>
    <property type="match status" value="1"/>
</dbReference>
<accession>A0A9W6T0R7</accession>
<dbReference type="SUPFAM" id="SSF51717">
    <property type="entry name" value="Dihydropteroate synthetase-like"/>
    <property type="match status" value="1"/>
</dbReference>
<comment type="caution">
    <text evidence="17">The sequence shown here is derived from an EMBL/GenBank/DDBJ whole genome shotgun (WGS) entry which is preliminary data.</text>
</comment>
<dbReference type="PROSITE" id="PS00793">
    <property type="entry name" value="DHPS_2"/>
    <property type="match status" value="1"/>
</dbReference>
<keyword evidence="11" id="KW-0418">Kinase</keyword>
<comment type="catalytic activity">
    <reaction evidence="2">
        <text>6-hydroxymethyl-7,8-dihydropterin + ATP = (7,8-dihydropterin-6-yl)methyl diphosphate + AMP + H(+)</text>
        <dbReference type="Rhea" id="RHEA:11412"/>
        <dbReference type="ChEBI" id="CHEBI:15378"/>
        <dbReference type="ChEBI" id="CHEBI:30616"/>
        <dbReference type="ChEBI" id="CHEBI:44841"/>
        <dbReference type="ChEBI" id="CHEBI:72950"/>
        <dbReference type="ChEBI" id="CHEBI:456215"/>
        <dbReference type="EC" id="2.7.6.3"/>
    </reaction>
</comment>
<dbReference type="InterPro" id="IPR043133">
    <property type="entry name" value="GTP-CH-I_C/QueF"/>
</dbReference>
<dbReference type="SUPFAM" id="SSF55083">
    <property type="entry name" value="6-hydroxymethyl-7,8-dihydropterin pyrophosphokinase, HPPK"/>
    <property type="match status" value="1"/>
</dbReference>
<dbReference type="GO" id="GO:0004150">
    <property type="term" value="F:dihydroneopterin aldolase activity"/>
    <property type="evidence" value="ECO:0007669"/>
    <property type="project" value="InterPro"/>
</dbReference>
<dbReference type="EMBL" id="BSXN01000900">
    <property type="protein sequence ID" value="GME70454.1"/>
    <property type="molecule type" value="Genomic_DNA"/>
</dbReference>
<dbReference type="GO" id="GO:0004156">
    <property type="term" value="F:dihydropteroate synthase activity"/>
    <property type="evidence" value="ECO:0007669"/>
    <property type="project" value="UniProtKB-EC"/>
</dbReference>
<protein>
    <submittedName>
        <fullName evidence="17">Unnamed protein product</fullName>
    </submittedName>
</protein>
<evidence type="ECO:0000256" key="9">
    <source>
        <dbReference type="ARBA" id="ARBA00022723"/>
    </source>
</evidence>
<dbReference type="NCBIfam" id="TIGR00526">
    <property type="entry name" value="folB_dom"/>
    <property type="match status" value="1"/>
</dbReference>
<dbReference type="InterPro" id="IPR035907">
    <property type="entry name" value="Hppk_sf"/>
</dbReference>
<evidence type="ECO:0000256" key="2">
    <source>
        <dbReference type="ARBA" id="ARBA00000198"/>
    </source>
</evidence>
<evidence type="ECO:0000256" key="3">
    <source>
        <dbReference type="ARBA" id="ARBA00001946"/>
    </source>
</evidence>
<evidence type="ECO:0000256" key="12">
    <source>
        <dbReference type="ARBA" id="ARBA00022840"/>
    </source>
</evidence>
<dbReference type="InterPro" id="IPR000550">
    <property type="entry name" value="Hppk"/>
</dbReference>
<sequence length="850" mass="96022">MEKIIMSPSINFTTSPQLEELVDTVVVKNLKYKAKLLNYKCTAHTKESTNSFDAVPLTISLNMKTSFWKASLSDDLKYSINYAVMCRNILDYCDKSSSKIYKSLENLGESLLRDVIINEKSPCTFSELKIEQKATNENKNYDSIELTLNRYSETNTEGNQFSVKQLESVPDIVRINGLKLDTIIGIFKEERLAKQPIILDLELKVDNEKTSTTANYLNYYDLIDKVHNYLELSNFKTVEALVLNTSNLIFLQSKNIIGCKVAVLKSEILEFTDGVGVTIDRERENVTEAELVSFQKNELSSASTDEINFSLTNLNSETILNESKDHEYTVYIAFGSNQGNQLENIEIAIQSLNEREIKVKTTSTLYMSKPMYYLDQPDFVNGVLKASTKLSPSDLLKSLKEIEYDVLKRVKKFDNGPRSIDLDIILYDNLIVSEPDLNIPHISMLERSFVLCPLCELVPPDYLHPVTAEPIHSHLDQLLKTSVDSSIQESIDLLSLVPLPRKQIQPVDKDSKSVTHGFRRLEFDMFTGEKTGTKLMGILNVTPDSFSDGGLNISLNKALQTVKEMYDEGVDIIDIGGCSTRPGSEQPLPDEELNRVLPIIKAIRELEAPYCDVLLSIDTYRASIAEQAILAGIDIINDISSGTFDEEMFEVVAKYGVPYVMSHTRGDIQTMSKLVDYSRDEKNMNTIEYINRNEYEYLSDDEIVISCEIAKELSQRIQSAISRGVKRWQIITDPGIGFAKNLKQNLVTIRATRLIKSYSILLKDETTETTEFISLKRLPILLGPSRKKFIGTLTDKTVAKDRTIGTCATVMSCIGYGADVVRAHDYREVREVCQMGDAIYKRRVNNKSLV</sequence>
<comment type="similarity">
    <text evidence="6">In the N-terminal section; belongs to the DHNA family.</text>
</comment>
<dbReference type="InterPro" id="IPR006157">
    <property type="entry name" value="FolB_dom"/>
</dbReference>
<dbReference type="Gene3D" id="3.30.70.560">
    <property type="entry name" value="7,8-Dihydro-6-hydroxymethylpterin-pyrophosphokinase HPPK"/>
    <property type="match status" value="1"/>
</dbReference>
<dbReference type="PANTHER" id="PTHR20941">
    <property type="entry name" value="FOLATE SYNTHESIS PROTEINS"/>
    <property type="match status" value="1"/>
</dbReference>